<reference evidence="2 3" key="1">
    <citation type="submission" date="2021-12" db="EMBL/GenBank/DDBJ databases">
        <title>Genome sequencing of bacteria with rrn-lacking chromosome and rrn-plasmid.</title>
        <authorList>
            <person name="Anda M."/>
            <person name="Iwasaki W."/>
        </authorList>
    </citation>
    <scope>NUCLEOTIDE SEQUENCE [LARGE SCALE GENOMIC DNA]</scope>
    <source>
        <strain evidence="2 3">DSM 100852</strain>
        <plasmid evidence="2 3">pFA1</plasmid>
    </source>
</reference>
<keyword evidence="3" id="KW-1185">Reference proteome</keyword>
<feature type="region of interest" description="Disordered" evidence="1">
    <location>
        <begin position="1"/>
        <end position="119"/>
    </location>
</feature>
<name>A0AAU9DF52_9BACT</name>
<proteinExistence type="predicted"/>
<evidence type="ECO:0000313" key="3">
    <source>
        <dbReference type="Proteomes" id="UP001348817"/>
    </source>
</evidence>
<sequence length="908" mass="99593">MFKRRRKKKKEREEAPKMPSDPLKRKFGDPSVLLGRRTSVSLTSIPEQISPGQSGSASAATSATVTPVPSPWVSQENLDEEPGRRHRPLRRTDIDPISISTDKLDQRRSSTPSLVSTPRVPFFHEGSFLDSPTRRHSTGTERGPVDSAFYRAMQDTEAELYAASEKMATMGYTAVGANISGAEERPGPMKEGIDWPHPFRFALRPRKGEGESALELIKHRAPVPTDNLYGEKRTTYHEPILPARWEKKLKKKRALTQKPSVEGKGLAWRQHYKHGQSLKRSLSTKRRLSERLSGSPPRHKTSPPRSGTRAHSRSSWVRFSESSSSPSPLGKATFNVGSSVNYNGSPGDISFLSPDSPKLSMSPGTSWEAPARVFSPTSTVKAKPASVTMGFTPDPLRRSHSDLSLGARESLSDVSLAGSEVPLLGRMLSNMSLASPTSKVFIPSMSMAEVKERGLLEDRNTGEKRALTNMLSVDSESGELPKAAREAYGEFLGNMASRTEQFGWSEDISSGGEATLHGLDLFAQILAAKSSFQNFNTASIRQFTDSFIVAGSSASSVVAAGSSVASSLSHGEAEVITSGISGAATAFGKIADGIKDLIGVIHSVKESGFGDFRHEREEEDTLNLAYAQDFIQKGMDLTRQMMSAAKNLASASKEVMSLFGTATSALGKVVPGLGIAVHTLDIAGRVMFTSASIRSYCEMGEIKLRMKDAFRDDIHLTSIVNNDGSTNSKTLTELAFEHTIFTDPDIDEEEAQRYYLVRGLKQINKKRIRRELYRIGLDCAHILADVLKVSGAPAPAGFAISGLATGMQAATALERAGMQRIHNWETGSEKSIQEKHKARVRQIEIMINLIKTLQDADPGYVPDEIKEAQVAELQILFRAAGYPLRKFLKERNNEKRVKKLYEALRRRE</sequence>
<feature type="compositionally biased region" description="Basic residues" evidence="1">
    <location>
        <begin position="270"/>
        <end position="288"/>
    </location>
</feature>
<geneLocation type="plasmid" evidence="2 3">
    <name>pFA1</name>
</geneLocation>
<feature type="compositionally biased region" description="Polar residues" evidence="1">
    <location>
        <begin position="38"/>
        <end position="47"/>
    </location>
</feature>
<feature type="compositionally biased region" description="Low complexity" evidence="1">
    <location>
        <begin position="313"/>
        <end position="327"/>
    </location>
</feature>
<keyword evidence="2" id="KW-0614">Plasmid</keyword>
<protein>
    <submittedName>
        <fullName evidence="2">Uncharacterized protein</fullName>
    </submittedName>
</protein>
<feature type="compositionally biased region" description="Basic and acidic residues" evidence="1">
    <location>
        <begin position="11"/>
        <end position="28"/>
    </location>
</feature>
<feature type="region of interest" description="Disordered" evidence="1">
    <location>
        <begin position="251"/>
        <end position="330"/>
    </location>
</feature>
<organism evidence="2 3">
    <name type="scientific">Fulvitalea axinellae</name>
    <dbReference type="NCBI Taxonomy" id="1182444"/>
    <lineage>
        <taxon>Bacteria</taxon>
        <taxon>Pseudomonadati</taxon>
        <taxon>Bacteroidota</taxon>
        <taxon>Cytophagia</taxon>
        <taxon>Cytophagales</taxon>
        <taxon>Persicobacteraceae</taxon>
        <taxon>Fulvitalea</taxon>
    </lineage>
</organism>
<feature type="compositionally biased region" description="Basic residues" evidence="1">
    <location>
        <begin position="1"/>
        <end position="10"/>
    </location>
</feature>
<evidence type="ECO:0000256" key="1">
    <source>
        <dbReference type="SAM" id="MobiDB-lite"/>
    </source>
</evidence>
<dbReference type="KEGG" id="fax:FUAX_42030"/>
<accession>A0AAU9DF52</accession>
<feature type="compositionally biased region" description="Basic residues" evidence="1">
    <location>
        <begin position="297"/>
        <end position="312"/>
    </location>
</feature>
<feature type="compositionally biased region" description="Low complexity" evidence="1">
    <location>
        <begin position="50"/>
        <end position="75"/>
    </location>
</feature>
<dbReference type="EMBL" id="AP025315">
    <property type="protein sequence ID" value="BDD11771.1"/>
    <property type="molecule type" value="Genomic_DNA"/>
</dbReference>
<dbReference type="Proteomes" id="UP001348817">
    <property type="component" value="Plasmid pFA1"/>
</dbReference>
<gene>
    <name evidence="2" type="ORF">FUAX_42030</name>
</gene>
<evidence type="ECO:0000313" key="2">
    <source>
        <dbReference type="EMBL" id="BDD11771.1"/>
    </source>
</evidence>
<dbReference type="AlphaFoldDB" id="A0AAU9DF52"/>